<evidence type="ECO:0000313" key="5">
    <source>
        <dbReference type="Proteomes" id="UP001242480"/>
    </source>
</evidence>
<keyword evidence="1" id="KW-0963">Cytoplasm</keyword>
<dbReference type="EMBL" id="JAUSVX010000001">
    <property type="protein sequence ID" value="MDQ0467128.1"/>
    <property type="molecule type" value="Genomic_DNA"/>
</dbReference>
<dbReference type="InterPro" id="IPR044015">
    <property type="entry name" value="FBPase_C_dom"/>
</dbReference>
<comment type="pathway">
    <text evidence="2">Carbohydrate biosynthesis.</text>
</comment>
<dbReference type="Gene3D" id="3.30.540.10">
    <property type="entry name" value="Fructose-1,6-Bisphosphatase, subunit A, domain 1"/>
    <property type="match status" value="1"/>
</dbReference>
<evidence type="ECO:0000256" key="1">
    <source>
        <dbReference type="ARBA" id="ARBA00022490"/>
    </source>
</evidence>
<reference evidence="4 5" key="1">
    <citation type="submission" date="2023-07" db="EMBL/GenBank/DDBJ databases">
        <title>Genomic Encyclopedia of Type Strains, Phase IV (KMG-IV): sequencing the most valuable type-strain genomes for metagenomic binning, comparative biology and taxonomic classification.</title>
        <authorList>
            <person name="Goeker M."/>
        </authorList>
    </citation>
    <scope>NUCLEOTIDE SEQUENCE [LARGE SCALE GENOMIC DNA]</scope>
    <source>
        <strain evidence="4 5">DSM 19619</strain>
    </source>
</reference>
<evidence type="ECO:0000313" key="4">
    <source>
        <dbReference type="EMBL" id="MDQ0467128.1"/>
    </source>
</evidence>
<organism evidence="4 5">
    <name type="scientific">Labrys wisconsinensis</name>
    <dbReference type="NCBI Taxonomy" id="425677"/>
    <lineage>
        <taxon>Bacteria</taxon>
        <taxon>Pseudomonadati</taxon>
        <taxon>Pseudomonadota</taxon>
        <taxon>Alphaproteobacteria</taxon>
        <taxon>Hyphomicrobiales</taxon>
        <taxon>Xanthobacteraceae</taxon>
        <taxon>Labrys</taxon>
    </lineage>
</organism>
<dbReference type="PANTHER" id="PTHR11556:SF35">
    <property type="entry name" value="SEDOHEPTULOSE-1,7-BISPHOSPHATASE, CHLOROPLASTIC"/>
    <property type="match status" value="1"/>
</dbReference>
<dbReference type="PANTHER" id="PTHR11556">
    <property type="entry name" value="FRUCTOSE-1,6-BISPHOSPHATASE-RELATED"/>
    <property type="match status" value="1"/>
</dbReference>
<dbReference type="PRINTS" id="PR00115">
    <property type="entry name" value="F16BPHPHTASE"/>
</dbReference>
<proteinExistence type="predicted"/>
<evidence type="ECO:0000256" key="2">
    <source>
        <dbReference type="ARBA" id="ARBA00024331"/>
    </source>
</evidence>
<dbReference type="InterPro" id="IPR028343">
    <property type="entry name" value="FBPtase"/>
</dbReference>
<dbReference type="InterPro" id="IPR000146">
    <property type="entry name" value="FBPase_class-1"/>
</dbReference>
<sequence>MYGSRTLLALTFGSGTQVFTLDPDCGAFVLTSAAVEIPRETREYAINGSNHRHWDEAVRLYVADCQKGASGPHGTDFNTRWNASLVAEATRILTRGGIYLYPADARPNYRQGRLRLTYEANPIAFLVEQAGGGASDGRSRILDLVPAALHQRVPLVFGSRREVERIARYYAAPQDTGETSPLFGRRSLFRV</sequence>
<dbReference type="Gene3D" id="3.40.190.80">
    <property type="match status" value="1"/>
</dbReference>
<dbReference type="Proteomes" id="UP001242480">
    <property type="component" value="Unassembled WGS sequence"/>
</dbReference>
<accession>A0ABU0J119</accession>
<keyword evidence="5" id="KW-1185">Reference proteome</keyword>
<evidence type="ECO:0000259" key="3">
    <source>
        <dbReference type="Pfam" id="PF18913"/>
    </source>
</evidence>
<gene>
    <name evidence="4" type="ORF">QO011_000123</name>
</gene>
<comment type="caution">
    <text evidence="4">The sequence shown here is derived from an EMBL/GenBank/DDBJ whole genome shotgun (WGS) entry which is preliminary data.</text>
</comment>
<name>A0ABU0J119_9HYPH</name>
<dbReference type="SUPFAM" id="SSF56655">
    <property type="entry name" value="Carbohydrate phosphatase"/>
    <property type="match status" value="1"/>
</dbReference>
<protein>
    <submittedName>
        <fullName evidence="4">Fructose-1,6-bisphosphatase</fullName>
    </submittedName>
</protein>
<dbReference type="Pfam" id="PF18913">
    <property type="entry name" value="FBPase_C"/>
    <property type="match status" value="1"/>
</dbReference>
<feature type="domain" description="Fructose-1-6-bisphosphatase class 1 C-terminal" evidence="3">
    <location>
        <begin position="37"/>
        <end position="170"/>
    </location>
</feature>